<dbReference type="EMBL" id="BIMR01000026">
    <property type="protein sequence ID" value="GCE75482.1"/>
    <property type="molecule type" value="Genomic_DNA"/>
</dbReference>
<dbReference type="PANTHER" id="PTHR43320">
    <property type="entry name" value="SUGAR KINASE"/>
    <property type="match status" value="1"/>
</dbReference>
<evidence type="ECO:0000256" key="3">
    <source>
        <dbReference type="ARBA" id="ARBA00022777"/>
    </source>
</evidence>
<keyword evidence="3" id="KW-0418">Kinase</keyword>
<accession>A0A402DMX0</accession>
<comment type="similarity">
    <text evidence="1">Belongs to the carbohydrate kinase PfkB family.</text>
</comment>
<name>A0A402DMX0_9CELL</name>
<gene>
    <name evidence="5" type="ORF">CBZ_05380</name>
</gene>
<dbReference type="InterPro" id="IPR052700">
    <property type="entry name" value="Carb_kinase_PfkB-like"/>
</dbReference>
<dbReference type="SUPFAM" id="SSF53613">
    <property type="entry name" value="Ribokinase-like"/>
    <property type="match status" value="1"/>
</dbReference>
<organism evidence="5 6">
    <name type="scientific">Cellulomonas biazotea</name>
    <dbReference type="NCBI Taxonomy" id="1709"/>
    <lineage>
        <taxon>Bacteria</taxon>
        <taxon>Bacillati</taxon>
        <taxon>Actinomycetota</taxon>
        <taxon>Actinomycetes</taxon>
        <taxon>Micrococcales</taxon>
        <taxon>Cellulomonadaceae</taxon>
        <taxon>Cellulomonas</taxon>
    </lineage>
</organism>
<evidence type="ECO:0000313" key="6">
    <source>
        <dbReference type="Proteomes" id="UP000289954"/>
    </source>
</evidence>
<feature type="domain" description="Carbohydrate kinase PfkB" evidence="4">
    <location>
        <begin position="45"/>
        <end position="290"/>
    </location>
</feature>
<evidence type="ECO:0000313" key="5">
    <source>
        <dbReference type="EMBL" id="GCE75482.1"/>
    </source>
</evidence>
<protein>
    <recommendedName>
        <fullName evidence="4">Carbohydrate kinase PfkB domain-containing protein</fullName>
    </recommendedName>
</protein>
<dbReference type="Proteomes" id="UP000289954">
    <property type="component" value="Unassembled WGS sequence"/>
</dbReference>
<proteinExistence type="inferred from homology"/>
<comment type="caution">
    <text evidence="5">The sequence shown here is derived from an EMBL/GenBank/DDBJ whole genome shotgun (WGS) entry which is preliminary data.</text>
</comment>
<reference evidence="5 6" key="1">
    <citation type="submission" date="2019-01" db="EMBL/GenBank/DDBJ databases">
        <title>Draft genome sequence of Cellulomonas takizawaensis strain TKZ-21.</title>
        <authorList>
            <person name="Yamamura H."/>
            <person name="Hayashi T."/>
            <person name="Hamada M."/>
            <person name="Serisawa Y."/>
            <person name="Matsuyama K."/>
            <person name="Nakagawa Y."/>
            <person name="Otoguro M."/>
            <person name="Yanagida F."/>
            <person name="Hayakawa M."/>
        </authorList>
    </citation>
    <scope>NUCLEOTIDE SEQUENCE [LARGE SCALE GENOMIC DNA]</scope>
    <source>
        <strain evidence="5 6">NBRC12680</strain>
    </source>
</reference>
<dbReference type="Gene3D" id="3.40.1190.20">
    <property type="match status" value="1"/>
</dbReference>
<evidence type="ECO:0000256" key="1">
    <source>
        <dbReference type="ARBA" id="ARBA00010688"/>
    </source>
</evidence>
<dbReference type="AlphaFoldDB" id="A0A402DMX0"/>
<dbReference type="GO" id="GO:0016301">
    <property type="term" value="F:kinase activity"/>
    <property type="evidence" value="ECO:0007669"/>
    <property type="project" value="UniProtKB-KW"/>
</dbReference>
<evidence type="ECO:0000256" key="2">
    <source>
        <dbReference type="ARBA" id="ARBA00022679"/>
    </source>
</evidence>
<dbReference type="InterPro" id="IPR029056">
    <property type="entry name" value="Ribokinase-like"/>
</dbReference>
<evidence type="ECO:0000259" key="4">
    <source>
        <dbReference type="Pfam" id="PF00294"/>
    </source>
</evidence>
<dbReference type="InterPro" id="IPR011611">
    <property type="entry name" value="PfkB_dom"/>
</dbReference>
<sequence length="309" mass="31493">MPTTYADQVPRVLVNGPASWNTVVRLPALPEPRSATLFARAHHDGLGGTSAGKARTLAALGLDVTLRTVLGDDDEAGRVRAALDHPRLTLLAEPAAHGRTERHVNLLADDGARLSLYLTLPAPERPADPVPVDVRAVLAAAAAAVVDLADHSRPLLAAAREAGVPLWCDVHDDDGTAAHARPFADAADVLLVSADRLTDPAAYLDAAVRRGARLAVCTSGAAGALARDASGWWEVPAAPVDAVVDADGAGDAFLAGLLHGVLDGLPHPRALARASAAGALAVTSPGVGGALVTPEAVASLAQHVAVRAR</sequence>
<dbReference type="Pfam" id="PF00294">
    <property type="entry name" value="PfkB"/>
    <property type="match status" value="1"/>
</dbReference>
<keyword evidence="6" id="KW-1185">Reference proteome</keyword>
<keyword evidence="2" id="KW-0808">Transferase</keyword>